<dbReference type="InterPro" id="IPR035994">
    <property type="entry name" value="Nucleoside_phosphorylase_sf"/>
</dbReference>
<dbReference type="AlphaFoldDB" id="F2TRV5"/>
<protein>
    <submittedName>
        <fullName evidence="1">Pfs domain-containing protein</fullName>
    </submittedName>
</protein>
<reference evidence="1" key="1">
    <citation type="submission" date="2010-03" db="EMBL/GenBank/DDBJ databases">
        <title>Annotation of Blastomyces dermatitidis strain ATCC 18188.</title>
        <authorList>
            <consortium name="The Broad Institute Genome Sequencing Platform"/>
            <consortium name="Broad Institute Genome Sequencing Center for Infectious Disease."/>
            <person name="Cuomo C."/>
            <person name="Klein B."/>
            <person name="Sullivan T."/>
            <person name="Heitman J."/>
            <person name="Young S."/>
            <person name="Zeng Q."/>
            <person name="Gargeya S."/>
            <person name="Alvarado L."/>
            <person name="Berlin A.M."/>
            <person name="Chapman S.B."/>
            <person name="Chen Z."/>
            <person name="Freedman E."/>
            <person name="Gellesch M."/>
            <person name="Goldberg J."/>
            <person name="Griggs A."/>
            <person name="Gujja S."/>
            <person name="Heilman E."/>
            <person name="Heiman D."/>
            <person name="Howarth C."/>
            <person name="Mehta T."/>
            <person name="Neiman D."/>
            <person name="Pearson M."/>
            <person name="Roberts A."/>
            <person name="Saif S."/>
            <person name="Shea T."/>
            <person name="Shenoy N."/>
            <person name="Sisk P."/>
            <person name="Stolte C."/>
            <person name="Sykes S."/>
            <person name="White J."/>
            <person name="Yandava C."/>
            <person name="Haas B."/>
            <person name="Nusbaum C."/>
            <person name="Birren B."/>
        </authorList>
    </citation>
    <scope>NUCLEOTIDE SEQUENCE [LARGE SCALE GENOMIC DNA]</scope>
    <source>
        <strain evidence="1">ATCC 18188</strain>
    </source>
</reference>
<accession>F2TRV5</accession>
<dbReference type="GO" id="GO:0003824">
    <property type="term" value="F:catalytic activity"/>
    <property type="evidence" value="ECO:0007669"/>
    <property type="project" value="InterPro"/>
</dbReference>
<dbReference type="Gene3D" id="3.40.50.1580">
    <property type="entry name" value="Nucleoside phosphorylase domain"/>
    <property type="match status" value="1"/>
</dbReference>
<dbReference type="InterPro" id="IPR053137">
    <property type="entry name" value="NLR-like"/>
</dbReference>
<dbReference type="Proteomes" id="UP000007802">
    <property type="component" value="Unassembled WGS sequence"/>
</dbReference>
<dbReference type="HOGENOM" id="CLU_000288_34_22_1"/>
<organism evidence="1">
    <name type="scientific">Ajellomyces dermatitidis (strain ATCC 18188 / CBS 674.68)</name>
    <name type="common">Blastomyces dermatitidis</name>
    <dbReference type="NCBI Taxonomy" id="653446"/>
    <lineage>
        <taxon>Eukaryota</taxon>
        <taxon>Fungi</taxon>
        <taxon>Dikarya</taxon>
        <taxon>Ascomycota</taxon>
        <taxon>Pezizomycotina</taxon>
        <taxon>Eurotiomycetes</taxon>
        <taxon>Eurotiomycetidae</taxon>
        <taxon>Onygenales</taxon>
        <taxon>Ajellomycetaceae</taxon>
        <taxon>Blastomyces</taxon>
    </lineage>
</organism>
<dbReference type="SUPFAM" id="SSF53167">
    <property type="entry name" value="Purine and uridine phosphorylases"/>
    <property type="match status" value="1"/>
</dbReference>
<dbReference type="OrthoDB" id="4185354at2759"/>
<dbReference type="EMBL" id="GG749511">
    <property type="protein sequence ID" value="EGE85968.2"/>
    <property type="molecule type" value="Genomic_DNA"/>
</dbReference>
<proteinExistence type="predicted"/>
<evidence type="ECO:0000313" key="1">
    <source>
        <dbReference type="EMBL" id="EGE85968.2"/>
    </source>
</evidence>
<dbReference type="GO" id="GO:0009116">
    <property type="term" value="P:nucleoside metabolic process"/>
    <property type="evidence" value="ECO:0007669"/>
    <property type="project" value="InterPro"/>
</dbReference>
<sequence length="328" mass="35842">MSCPPLGEFHIGWICGLPIEAAAASAMLDEEFGVLDQQDPADKNIYKLGRMGKHNIVIACPSTRPNGPASAAIVVNNMVRTFPQSLRIGLKVGIGSGLPSAVHDIRLGDVVISYPFDKCGGLLQYDLGKCVDGSELYRTASLNNPPSLLLAAANVLRAAEFIEDPRYPQYMKDAVGRNALTRKNFNRPSVQDDRLFRIEREHPAGAAGCEGCPKKWEVSRHERECNDPRTHYGIIASGNAVIKDGRKREDFQLETGALCVDMEAAGMVADFHCLVIRGICDYSDSHKNKQWQGYAALAAAAYAKDLLGYVPKGNSSKEVHAKVILRKF</sequence>
<name>F2TRV5_AJEDA</name>
<dbReference type="PANTHER" id="PTHR46082">
    <property type="entry name" value="ATP/GTP-BINDING PROTEIN-RELATED"/>
    <property type="match status" value="1"/>
</dbReference>
<dbReference type="PANTHER" id="PTHR46082:SF11">
    <property type="entry name" value="AAA+ ATPASE DOMAIN-CONTAINING PROTEIN-RELATED"/>
    <property type="match status" value="1"/>
</dbReference>
<gene>
    <name evidence="1" type="ORF">BDDG_08913</name>
</gene>